<feature type="compositionally biased region" description="Polar residues" evidence="1">
    <location>
        <begin position="17"/>
        <end position="35"/>
    </location>
</feature>
<evidence type="ECO:0000313" key="3">
    <source>
        <dbReference type="Proteomes" id="UP000315295"/>
    </source>
</evidence>
<reference evidence="2 3" key="1">
    <citation type="journal article" date="2019" name="G3 (Bethesda)">
        <title>Sequencing of a Wild Apple (Malus baccata) Genome Unravels the Differences Between Cultivated and Wild Apple Species Regarding Disease Resistance and Cold Tolerance.</title>
        <authorList>
            <person name="Chen X."/>
        </authorList>
    </citation>
    <scope>NUCLEOTIDE SEQUENCE [LARGE SCALE GENOMIC DNA]</scope>
    <source>
        <strain evidence="3">cv. Shandingzi</strain>
        <tissue evidence="2">Leaves</tissue>
    </source>
</reference>
<gene>
    <name evidence="2" type="ORF">C1H46_028602</name>
</gene>
<comment type="caution">
    <text evidence="2">The sequence shown here is derived from an EMBL/GenBank/DDBJ whole genome shotgun (WGS) entry which is preliminary data.</text>
</comment>
<keyword evidence="3" id="KW-1185">Reference proteome</keyword>
<protein>
    <submittedName>
        <fullName evidence="2">Uncharacterized protein</fullName>
    </submittedName>
</protein>
<dbReference type="AlphaFoldDB" id="A0A540LH75"/>
<accession>A0A540LH75</accession>
<sequence length="114" mass="12412">MVVKVASTCLQWSQPIVPRSTPSSQTLASSIASPSSKRRNRRGDGDGDGGAQLCLHVHSLNRSVLFGAPSTKLSRSRSCGFQKSRFRSIRRACSANLDAFSDEEFSKKIQELAL</sequence>
<dbReference type="STRING" id="106549.A0A540LH75"/>
<dbReference type="EMBL" id="VIEB01000585">
    <property type="protein sequence ID" value="TQD85823.1"/>
    <property type="molecule type" value="Genomic_DNA"/>
</dbReference>
<proteinExistence type="predicted"/>
<evidence type="ECO:0000313" key="2">
    <source>
        <dbReference type="EMBL" id="TQD85823.1"/>
    </source>
</evidence>
<organism evidence="2 3">
    <name type="scientific">Malus baccata</name>
    <name type="common">Siberian crab apple</name>
    <name type="synonym">Pyrus baccata</name>
    <dbReference type="NCBI Taxonomy" id="106549"/>
    <lineage>
        <taxon>Eukaryota</taxon>
        <taxon>Viridiplantae</taxon>
        <taxon>Streptophyta</taxon>
        <taxon>Embryophyta</taxon>
        <taxon>Tracheophyta</taxon>
        <taxon>Spermatophyta</taxon>
        <taxon>Magnoliopsida</taxon>
        <taxon>eudicotyledons</taxon>
        <taxon>Gunneridae</taxon>
        <taxon>Pentapetalae</taxon>
        <taxon>rosids</taxon>
        <taxon>fabids</taxon>
        <taxon>Rosales</taxon>
        <taxon>Rosaceae</taxon>
        <taxon>Amygdaloideae</taxon>
        <taxon>Maleae</taxon>
        <taxon>Malus</taxon>
    </lineage>
</organism>
<name>A0A540LH75_MALBA</name>
<dbReference type="Proteomes" id="UP000315295">
    <property type="component" value="Unassembled WGS sequence"/>
</dbReference>
<evidence type="ECO:0000256" key="1">
    <source>
        <dbReference type="SAM" id="MobiDB-lite"/>
    </source>
</evidence>
<feature type="region of interest" description="Disordered" evidence="1">
    <location>
        <begin position="17"/>
        <end position="50"/>
    </location>
</feature>